<reference evidence="6" key="1">
    <citation type="journal article" date="2020" name="mSystems">
        <title>Genome- and Community-Level Interaction Insights into Carbon Utilization and Element Cycling Functions of Hydrothermarchaeota in Hydrothermal Sediment.</title>
        <authorList>
            <person name="Zhou Z."/>
            <person name="Liu Y."/>
            <person name="Xu W."/>
            <person name="Pan J."/>
            <person name="Luo Z.H."/>
            <person name="Li M."/>
        </authorList>
    </citation>
    <scope>NUCLEOTIDE SEQUENCE [LARGE SCALE GENOMIC DNA]</scope>
    <source>
        <strain evidence="6">SpSt-747</strain>
    </source>
</reference>
<evidence type="ECO:0000256" key="1">
    <source>
        <dbReference type="ARBA" id="ARBA00008785"/>
    </source>
</evidence>
<dbReference type="InterPro" id="IPR012302">
    <property type="entry name" value="Malic_NAD-bd"/>
</dbReference>
<keyword evidence="2" id="KW-0560">Oxidoreductase</keyword>
<dbReference type="PRINTS" id="PR00072">
    <property type="entry name" value="MALOXRDTASE"/>
</dbReference>
<dbReference type="InterPro" id="IPR001891">
    <property type="entry name" value="Malic_OxRdtase"/>
</dbReference>
<evidence type="ECO:0000313" key="6">
    <source>
        <dbReference type="EMBL" id="HGI30396.1"/>
    </source>
</evidence>
<dbReference type="InterPro" id="IPR045213">
    <property type="entry name" value="Malic_NAD-bd_bact_type"/>
</dbReference>
<dbReference type="EMBL" id="DTFV01000057">
    <property type="protein sequence ID" value="HGI30396.1"/>
    <property type="molecule type" value="Genomic_DNA"/>
</dbReference>
<dbReference type="InterPro" id="IPR012301">
    <property type="entry name" value="Malic_N_dom"/>
</dbReference>
<dbReference type="GO" id="GO:0016616">
    <property type="term" value="F:oxidoreductase activity, acting on the CH-OH group of donors, NAD or NADP as acceptor"/>
    <property type="evidence" value="ECO:0007669"/>
    <property type="project" value="InterPro"/>
</dbReference>
<accession>A0A7V3YG32</accession>
<sequence>MERKSERELRRPFEESLRLHAFYRGKIETHLKCPVRSYEDFALWYTPGVAEVCRHIERNPGLSFTYTSRWNTVAVVSDGSRVLGLGNIGPEAALPVMEGKALLFRYLGGVDAVPLCLRVPNPDALVEAVKMLEPSFGGVNLEDIAQPACFSILERLQEELEIPVWHDDQQGTALVVLAGLLGALDVVGKKREDIRVALIGAGASNLRIASLLMKAGIRGENIVLCDTKGILHRDREDLAKTNPWKWQFCLVTNGENLKGGKKEAIEGRDVLIALSSPGPGVIEPEWISRMNRDPVVFACANPVPEIWPWEAKEHGARIVATGRSDFPNQINNSLGFPGLFRGVLSVQARKITDEMCLAAAFALYHFAKRRGLHEEYIIPTMDDWEVYVEEAKAVASVAVEQGLARRPRCPEEVEEEARNLILRARKMVTEGVQNGTIPLPPEGEGA</sequence>
<dbReference type="SUPFAM" id="SSF53223">
    <property type="entry name" value="Aminoacid dehydrogenase-like, N-terminal domain"/>
    <property type="match status" value="1"/>
</dbReference>
<dbReference type="GO" id="GO:0004470">
    <property type="term" value="F:malic enzyme activity"/>
    <property type="evidence" value="ECO:0007669"/>
    <property type="project" value="InterPro"/>
</dbReference>
<name>A0A7V3YG32_9BACT</name>
<gene>
    <name evidence="6" type="ORF">ENV30_03700</name>
</gene>
<evidence type="ECO:0000256" key="2">
    <source>
        <dbReference type="ARBA" id="ARBA00023002"/>
    </source>
</evidence>
<evidence type="ECO:0000259" key="4">
    <source>
        <dbReference type="SMART" id="SM00919"/>
    </source>
</evidence>
<dbReference type="Pfam" id="PF00390">
    <property type="entry name" value="malic"/>
    <property type="match status" value="1"/>
</dbReference>
<dbReference type="InterPro" id="IPR037062">
    <property type="entry name" value="Malic_N_dom_sf"/>
</dbReference>
<dbReference type="Pfam" id="PF03949">
    <property type="entry name" value="Malic_M"/>
    <property type="match status" value="1"/>
</dbReference>
<dbReference type="Gene3D" id="3.40.50.10380">
    <property type="entry name" value="Malic enzyme, N-terminal domain"/>
    <property type="match status" value="1"/>
</dbReference>
<proteinExistence type="inferred from homology"/>
<comment type="caution">
    <text evidence="6">The sequence shown here is derived from an EMBL/GenBank/DDBJ whole genome shotgun (WGS) entry which is preliminary data.</text>
</comment>
<feature type="domain" description="Malic enzyme NAD-binding" evidence="4">
    <location>
        <begin position="169"/>
        <end position="399"/>
    </location>
</feature>
<dbReference type="PANTHER" id="PTHR43237">
    <property type="entry name" value="NADP-DEPENDENT MALIC ENZYME"/>
    <property type="match status" value="1"/>
</dbReference>
<keyword evidence="3" id="KW-0479">Metal-binding</keyword>
<feature type="domain" description="Malic enzyme N-terminal" evidence="5">
    <location>
        <begin position="24"/>
        <end position="157"/>
    </location>
</feature>
<dbReference type="InterPro" id="IPR036291">
    <property type="entry name" value="NAD(P)-bd_dom_sf"/>
</dbReference>
<evidence type="ECO:0000259" key="5">
    <source>
        <dbReference type="SMART" id="SM01274"/>
    </source>
</evidence>
<dbReference type="InterPro" id="IPR046346">
    <property type="entry name" value="Aminoacid_DH-like_N_sf"/>
</dbReference>
<protein>
    <submittedName>
        <fullName evidence="6">NADP-dependent malic enzyme</fullName>
    </submittedName>
</protein>
<evidence type="ECO:0000256" key="3">
    <source>
        <dbReference type="RuleBase" id="RU003427"/>
    </source>
</evidence>
<dbReference type="AlphaFoldDB" id="A0A7V3YG32"/>
<comment type="similarity">
    <text evidence="1 3">Belongs to the malic enzymes family.</text>
</comment>
<dbReference type="SUPFAM" id="SSF51735">
    <property type="entry name" value="NAD(P)-binding Rossmann-fold domains"/>
    <property type="match status" value="1"/>
</dbReference>
<organism evidence="6">
    <name type="scientific">Candidatus Caldatribacterium californiense</name>
    <dbReference type="NCBI Taxonomy" id="1454726"/>
    <lineage>
        <taxon>Bacteria</taxon>
        <taxon>Pseudomonadati</taxon>
        <taxon>Atribacterota</taxon>
        <taxon>Atribacteria</taxon>
        <taxon>Atribacterales</taxon>
        <taxon>Candidatus Caldatribacteriaceae</taxon>
        <taxon>Candidatus Caldatribacterium</taxon>
    </lineage>
</organism>
<dbReference type="SMART" id="SM01274">
    <property type="entry name" value="malic"/>
    <property type="match status" value="1"/>
</dbReference>
<dbReference type="GO" id="GO:0046872">
    <property type="term" value="F:metal ion binding"/>
    <property type="evidence" value="ECO:0007669"/>
    <property type="project" value="UniProtKB-KW"/>
</dbReference>
<dbReference type="CDD" id="cd05311">
    <property type="entry name" value="NAD_bind_2_malic_enz"/>
    <property type="match status" value="1"/>
</dbReference>
<dbReference type="GO" id="GO:0051287">
    <property type="term" value="F:NAD binding"/>
    <property type="evidence" value="ECO:0007669"/>
    <property type="project" value="InterPro"/>
</dbReference>
<dbReference type="InterPro" id="IPR051674">
    <property type="entry name" value="Malate_Decarboxylase"/>
</dbReference>
<dbReference type="SMART" id="SM00919">
    <property type="entry name" value="Malic_M"/>
    <property type="match status" value="1"/>
</dbReference>
<dbReference type="Gene3D" id="3.40.50.720">
    <property type="entry name" value="NAD(P)-binding Rossmann-like Domain"/>
    <property type="match status" value="1"/>
</dbReference>
<dbReference type="PANTHER" id="PTHR43237:SF4">
    <property type="entry name" value="NADP-DEPENDENT MALIC ENZYME"/>
    <property type="match status" value="1"/>
</dbReference>